<keyword evidence="2" id="KW-1185">Reference proteome</keyword>
<sequence>MFNEDKSKQNLLTCNCQKAYTPAIEGKKITKCLFELVLIEKIFNNYVLAVAVQIMMKGRDERVTKSNCAWNSPRMMSWRSHKINKLQTVFIYVMDCNINSFILSYTVHSVSTHHSRKLSLSAQWASTVKSKSTHTIIELLLTTFHYM</sequence>
<protein>
    <submittedName>
        <fullName evidence="1">CLUMA_CG014545, isoform A</fullName>
    </submittedName>
</protein>
<dbReference type="AlphaFoldDB" id="A0A1J1ILR9"/>
<evidence type="ECO:0000313" key="2">
    <source>
        <dbReference type="Proteomes" id="UP000183832"/>
    </source>
</evidence>
<dbReference type="EMBL" id="CVRI01000055">
    <property type="protein sequence ID" value="CRL01171.1"/>
    <property type="molecule type" value="Genomic_DNA"/>
</dbReference>
<reference evidence="1 2" key="1">
    <citation type="submission" date="2015-04" db="EMBL/GenBank/DDBJ databases">
        <authorList>
            <person name="Syromyatnikov M.Y."/>
            <person name="Popov V.N."/>
        </authorList>
    </citation>
    <scope>NUCLEOTIDE SEQUENCE [LARGE SCALE GENOMIC DNA]</scope>
</reference>
<accession>A0A1J1ILR9</accession>
<evidence type="ECO:0000313" key="1">
    <source>
        <dbReference type="EMBL" id="CRL01171.1"/>
    </source>
</evidence>
<gene>
    <name evidence="1" type="ORF">CLUMA_CG014545</name>
</gene>
<name>A0A1J1ILR9_9DIPT</name>
<organism evidence="1 2">
    <name type="scientific">Clunio marinus</name>
    <dbReference type="NCBI Taxonomy" id="568069"/>
    <lineage>
        <taxon>Eukaryota</taxon>
        <taxon>Metazoa</taxon>
        <taxon>Ecdysozoa</taxon>
        <taxon>Arthropoda</taxon>
        <taxon>Hexapoda</taxon>
        <taxon>Insecta</taxon>
        <taxon>Pterygota</taxon>
        <taxon>Neoptera</taxon>
        <taxon>Endopterygota</taxon>
        <taxon>Diptera</taxon>
        <taxon>Nematocera</taxon>
        <taxon>Chironomoidea</taxon>
        <taxon>Chironomidae</taxon>
        <taxon>Clunio</taxon>
    </lineage>
</organism>
<proteinExistence type="predicted"/>
<dbReference type="Proteomes" id="UP000183832">
    <property type="component" value="Unassembled WGS sequence"/>
</dbReference>